<protein>
    <submittedName>
        <fullName evidence="1">11187_t:CDS:1</fullName>
    </submittedName>
</protein>
<sequence length="108" mass="12336">KSSITGSPIIESSMEKSLIEESLIEESIIEKNQIGKANETGENLIELETSLTNNSNYSEFDRYIDELDVQNVDIQYEFDISQDYTPSSAGLNIYEKFFCSSFIIKWES</sequence>
<gene>
    <name evidence="1" type="ORF">DERYTH_LOCUS18020</name>
</gene>
<feature type="non-terminal residue" evidence="1">
    <location>
        <position position="108"/>
    </location>
</feature>
<accession>A0A9N9NV09</accession>
<evidence type="ECO:0000313" key="2">
    <source>
        <dbReference type="Proteomes" id="UP000789405"/>
    </source>
</evidence>
<reference evidence="1" key="1">
    <citation type="submission" date="2021-06" db="EMBL/GenBank/DDBJ databases">
        <authorList>
            <person name="Kallberg Y."/>
            <person name="Tangrot J."/>
            <person name="Rosling A."/>
        </authorList>
    </citation>
    <scope>NUCLEOTIDE SEQUENCE</scope>
    <source>
        <strain evidence="1">MA453B</strain>
    </source>
</reference>
<dbReference type="AlphaFoldDB" id="A0A9N9NV09"/>
<keyword evidence="2" id="KW-1185">Reference proteome</keyword>
<organism evidence="1 2">
    <name type="scientific">Dentiscutata erythropus</name>
    <dbReference type="NCBI Taxonomy" id="1348616"/>
    <lineage>
        <taxon>Eukaryota</taxon>
        <taxon>Fungi</taxon>
        <taxon>Fungi incertae sedis</taxon>
        <taxon>Mucoromycota</taxon>
        <taxon>Glomeromycotina</taxon>
        <taxon>Glomeromycetes</taxon>
        <taxon>Diversisporales</taxon>
        <taxon>Gigasporaceae</taxon>
        <taxon>Dentiscutata</taxon>
    </lineage>
</organism>
<dbReference type="Proteomes" id="UP000789405">
    <property type="component" value="Unassembled WGS sequence"/>
</dbReference>
<comment type="caution">
    <text evidence="1">The sequence shown here is derived from an EMBL/GenBank/DDBJ whole genome shotgun (WGS) entry which is preliminary data.</text>
</comment>
<name>A0A9N9NV09_9GLOM</name>
<dbReference type="EMBL" id="CAJVPY010017730">
    <property type="protein sequence ID" value="CAG8763314.1"/>
    <property type="molecule type" value="Genomic_DNA"/>
</dbReference>
<proteinExistence type="predicted"/>
<evidence type="ECO:0000313" key="1">
    <source>
        <dbReference type="EMBL" id="CAG8763314.1"/>
    </source>
</evidence>